<keyword evidence="2" id="KW-1133">Transmembrane helix</keyword>
<comment type="caution">
    <text evidence="3">The sequence shown here is derived from an EMBL/GenBank/DDBJ whole genome shotgun (WGS) entry which is preliminary data.</text>
</comment>
<feature type="compositionally biased region" description="Low complexity" evidence="1">
    <location>
        <begin position="116"/>
        <end position="134"/>
    </location>
</feature>
<keyword evidence="2" id="KW-0812">Transmembrane</keyword>
<feature type="transmembrane region" description="Helical" evidence="2">
    <location>
        <begin position="41"/>
        <end position="60"/>
    </location>
</feature>
<sequence length="168" mass="18706">MRMWFTRRAIVLHLIIAVVVPTFVGLWWWQWHAALAGNELSWAYTFEWPIFTGYAIFVWWKMVHQQPEPKAKGTRVERGAVTRPVGWALEKHPQEFDDQPVEADVPAVLAPAAQGTGTPAMAAAADAPLPALTAPEEDSPGTQEEDPELAAYNEYLAALAASGKRKTW</sequence>
<feature type="compositionally biased region" description="Acidic residues" evidence="1">
    <location>
        <begin position="135"/>
        <end position="148"/>
    </location>
</feature>
<evidence type="ECO:0000256" key="2">
    <source>
        <dbReference type="SAM" id="Phobius"/>
    </source>
</evidence>
<evidence type="ECO:0000313" key="4">
    <source>
        <dbReference type="Proteomes" id="UP001589788"/>
    </source>
</evidence>
<feature type="region of interest" description="Disordered" evidence="1">
    <location>
        <begin position="116"/>
        <end position="152"/>
    </location>
</feature>
<organism evidence="3 4">
    <name type="scientific">Aciditerrimonas ferrireducens</name>
    <dbReference type="NCBI Taxonomy" id="667306"/>
    <lineage>
        <taxon>Bacteria</taxon>
        <taxon>Bacillati</taxon>
        <taxon>Actinomycetota</taxon>
        <taxon>Acidimicrobiia</taxon>
        <taxon>Acidimicrobiales</taxon>
        <taxon>Acidimicrobiaceae</taxon>
        <taxon>Aciditerrimonas</taxon>
    </lineage>
</organism>
<keyword evidence="4" id="KW-1185">Reference proteome</keyword>
<gene>
    <name evidence="3" type="ORF">ACFFRE_13065</name>
</gene>
<evidence type="ECO:0000256" key="1">
    <source>
        <dbReference type="SAM" id="MobiDB-lite"/>
    </source>
</evidence>
<keyword evidence="2" id="KW-0472">Membrane</keyword>
<name>A0ABV6C5T8_9ACTN</name>
<dbReference type="EMBL" id="JBHLYQ010000238">
    <property type="protein sequence ID" value="MFC0083059.1"/>
    <property type="molecule type" value="Genomic_DNA"/>
</dbReference>
<evidence type="ECO:0000313" key="3">
    <source>
        <dbReference type="EMBL" id="MFC0083059.1"/>
    </source>
</evidence>
<protein>
    <submittedName>
        <fullName evidence="3">Uncharacterized protein</fullName>
    </submittedName>
</protein>
<feature type="transmembrane region" description="Helical" evidence="2">
    <location>
        <begin position="9"/>
        <end position="29"/>
    </location>
</feature>
<proteinExistence type="predicted"/>
<reference evidence="3 4" key="1">
    <citation type="submission" date="2024-09" db="EMBL/GenBank/DDBJ databases">
        <authorList>
            <person name="Sun Q."/>
            <person name="Mori K."/>
        </authorList>
    </citation>
    <scope>NUCLEOTIDE SEQUENCE [LARGE SCALE GENOMIC DNA]</scope>
    <source>
        <strain evidence="3 4">JCM 15389</strain>
    </source>
</reference>
<dbReference type="RefSeq" id="WP_377790796.1">
    <property type="nucleotide sequence ID" value="NZ_JBHLYQ010000238.1"/>
</dbReference>
<dbReference type="Proteomes" id="UP001589788">
    <property type="component" value="Unassembled WGS sequence"/>
</dbReference>
<accession>A0ABV6C5T8</accession>